<dbReference type="EMBL" id="MN739646">
    <property type="protein sequence ID" value="QHT17888.1"/>
    <property type="molecule type" value="Genomic_DNA"/>
</dbReference>
<reference evidence="1" key="1">
    <citation type="journal article" date="2020" name="Nature">
        <title>Giant virus diversity and host interactions through global metagenomics.</title>
        <authorList>
            <person name="Schulz F."/>
            <person name="Roux S."/>
            <person name="Paez-Espino D."/>
            <person name="Jungbluth S."/>
            <person name="Walsh D.A."/>
            <person name="Denef V.J."/>
            <person name="McMahon K.D."/>
            <person name="Konstantinidis K.T."/>
            <person name="Eloe-Fadrosh E.A."/>
            <person name="Kyrpides N.C."/>
            <person name="Woyke T."/>
        </authorList>
    </citation>
    <scope>NUCLEOTIDE SEQUENCE</scope>
    <source>
        <strain evidence="1">GVMAG-M-3300023174-3</strain>
    </source>
</reference>
<sequence>MGKKVAKRGEIATNLIAGLIFRYFLKKIMQSRENYFF</sequence>
<organism evidence="1">
    <name type="scientific">viral metagenome</name>
    <dbReference type="NCBI Taxonomy" id="1070528"/>
    <lineage>
        <taxon>unclassified sequences</taxon>
        <taxon>metagenomes</taxon>
        <taxon>organismal metagenomes</taxon>
    </lineage>
</organism>
<name>A0A6C0DLR9_9ZZZZ</name>
<evidence type="ECO:0000313" key="1">
    <source>
        <dbReference type="EMBL" id="QHT17888.1"/>
    </source>
</evidence>
<dbReference type="AlphaFoldDB" id="A0A6C0DLR9"/>
<accession>A0A6C0DLR9</accession>
<proteinExistence type="predicted"/>
<protein>
    <submittedName>
        <fullName evidence="1">Uncharacterized protein</fullName>
    </submittedName>
</protein>